<protein>
    <submittedName>
        <fullName evidence="2">DUF4331 domain-containing protein</fullName>
    </submittedName>
</protein>
<feature type="signal peptide" evidence="1">
    <location>
        <begin position="1"/>
        <end position="30"/>
    </location>
</feature>
<keyword evidence="3" id="KW-1185">Reference proteome</keyword>
<feature type="chain" id="PRO_5047490198" evidence="1">
    <location>
        <begin position="31"/>
        <end position="222"/>
    </location>
</feature>
<name>A0ABT1XTR0_9SPHN</name>
<dbReference type="PROSITE" id="PS51257">
    <property type="entry name" value="PROKAR_LIPOPROTEIN"/>
    <property type="match status" value="1"/>
</dbReference>
<dbReference type="EMBL" id="JANKHH010000007">
    <property type="protein sequence ID" value="MCR2835028.1"/>
    <property type="molecule type" value="Genomic_DNA"/>
</dbReference>
<sequence>MLRRVSVAVLIGAACLVPLAYSLGEAPVPAADHLDPPARTNPSNDSTPDFPADIADIYVFHDAAKVTVIVTFGGPAATGLAARYDPNVLFTVDISNRPPQTTSDHKITFQFAQETGTANGPWGVRVRGVPGVNGDIIGSVERTLVKDGVRVFTGLTDDPFFFDSQGLRESREMGTLRFRNDRDFFGAQNITSFVIEIPRERLENGTNTLDFWTSADRLGGQI</sequence>
<dbReference type="InterPro" id="IPR025566">
    <property type="entry name" value="DUF4331"/>
</dbReference>
<keyword evidence="1" id="KW-0732">Signal</keyword>
<dbReference type="RefSeq" id="WP_257596899.1">
    <property type="nucleotide sequence ID" value="NZ_JANKHH010000007.1"/>
</dbReference>
<dbReference type="Proteomes" id="UP001206067">
    <property type="component" value="Unassembled WGS sequence"/>
</dbReference>
<proteinExistence type="predicted"/>
<dbReference type="Pfam" id="PF14224">
    <property type="entry name" value="DUF4331"/>
    <property type="match status" value="1"/>
</dbReference>
<accession>A0ABT1XTR0</accession>
<evidence type="ECO:0000256" key="1">
    <source>
        <dbReference type="SAM" id="SignalP"/>
    </source>
</evidence>
<evidence type="ECO:0000313" key="2">
    <source>
        <dbReference type="EMBL" id="MCR2835028.1"/>
    </source>
</evidence>
<organism evidence="2 3">
    <name type="scientific">Parerythrobacter lacustris</name>
    <dbReference type="NCBI Taxonomy" id="2969984"/>
    <lineage>
        <taxon>Bacteria</taxon>
        <taxon>Pseudomonadati</taxon>
        <taxon>Pseudomonadota</taxon>
        <taxon>Alphaproteobacteria</taxon>
        <taxon>Sphingomonadales</taxon>
        <taxon>Erythrobacteraceae</taxon>
        <taxon>Parerythrobacter</taxon>
    </lineage>
</organism>
<comment type="caution">
    <text evidence="2">The sequence shown here is derived from an EMBL/GenBank/DDBJ whole genome shotgun (WGS) entry which is preliminary data.</text>
</comment>
<reference evidence="2 3" key="1">
    <citation type="submission" date="2022-08" db="EMBL/GenBank/DDBJ databases">
        <title>Polyphasic taxonomy analysis of Qipengyuania sp.RS5-5.</title>
        <authorList>
            <person name="Xamxidin M."/>
            <person name="Wu M."/>
        </authorList>
    </citation>
    <scope>NUCLEOTIDE SEQUENCE [LARGE SCALE GENOMIC DNA]</scope>
    <source>
        <strain evidence="2 3">RS5-5</strain>
    </source>
</reference>
<gene>
    <name evidence="2" type="ORF">NSO95_13850</name>
</gene>
<evidence type="ECO:0000313" key="3">
    <source>
        <dbReference type="Proteomes" id="UP001206067"/>
    </source>
</evidence>